<feature type="transmembrane region" description="Helical" evidence="1">
    <location>
        <begin position="257"/>
        <end position="279"/>
    </location>
</feature>
<organism evidence="3 4">
    <name type="scientific">Youngiibacter multivorans</name>
    <dbReference type="NCBI Taxonomy" id="937251"/>
    <lineage>
        <taxon>Bacteria</taxon>
        <taxon>Bacillati</taxon>
        <taxon>Bacillota</taxon>
        <taxon>Clostridia</taxon>
        <taxon>Eubacteriales</taxon>
        <taxon>Clostridiaceae</taxon>
        <taxon>Youngiibacter</taxon>
    </lineage>
</organism>
<evidence type="ECO:0000313" key="3">
    <source>
        <dbReference type="EMBL" id="MBP1918077.1"/>
    </source>
</evidence>
<dbReference type="InterPro" id="IPR052722">
    <property type="entry name" value="PgpH_phosphodiesterase"/>
</dbReference>
<feature type="transmembrane region" description="Helical" evidence="1">
    <location>
        <begin position="409"/>
        <end position="434"/>
    </location>
</feature>
<feature type="transmembrane region" description="Helical" evidence="1">
    <location>
        <begin position="356"/>
        <end position="374"/>
    </location>
</feature>
<dbReference type="SMART" id="SM00471">
    <property type="entry name" value="HDc"/>
    <property type="match status" value="1"/>
</dbReference>
<protein>
    <submittedName>
        <fullName evidence="3">Nucleotidyltransferase with HDIG domain</fullName>
    </submittedName>
</protein>
<accession>A0ABS4G0Q2</accession>
<gene>
    <name evidence="3" type="ORF">J2Z34_000548</name>
</gene>
<feature type="transmembrane region" description="Helical" evidence="1">
    <location>
        <begin position="9"/>
        <end position="27"/>
    </location>
</feature>
<feature type="transmembrane region" description="Helical" evidence="1">
    <location>
        <begin position="386"/>
        <end position="403"/>
    </location>
</feature>
<proteinExistence type="predicted"/>
<dbReference type="NCBIfam" id="TIGR00277">
    <property type="entry name" value="HDIG"/>
    <property type="match status" value="1"/>
</dbReference>
<dbReference type="Pfam" id="PF07697">
    <property type="entry name" value="7TMR-HDED"/>
    <property type="match status" value="1"/>
</dbReference>
<comment type="caution">
    <text evidence="3">The sequence shown here is derived from an EMBL/GenBank/DDBJ whole genome shotgun (WGS) entry which is preliminary data.</text>
</comment>
<dbReference type="Pfam" id="PF07698">
    <property type="entry name" value="7TM-7TMR_HD"/>
    <property type="match status" value="1"/>
</dbReference>
<dbReference type="InterPro" id="IPR006675">
    <property type="entry name" value="HDIG_dom"/>
</dbReference>
<keyword evidence="4" id="KW-1185">Reference proteome</keyword>
<sequence>MNDLNRKDIIWMILAAFAAAAISFGILSTTLVSKKYELKVGDISPVDFKAAYDTIDKVTTEALTEDARDSIQAQYSEDVEVRRAMQKAVSDFFNTVISEKASFTTDEERAQSLASKSGPGISVEEYMALLSMSNEILRSMVTDINETVAEVYSSVIEEDDQSELDKATERLKSSVEAISEVDAVEAAIWKIMLPLIKPNYIFDETLTEELKTDAAGKVNPVVIKANQTIVKEGEPVREYQLALLDDFGYLSSGGADFLPFFGLGMGVIAIYGIILFYLNKYYRDLATNRKSVLLIFVILLLSTAISRAMIIISPFALPYTFSPMLLMILTKKRIGQTMSILNSILISTMTGFDPQVMVLMMLTSVLSIILLKRVEERNDIVKSSSLVGVMAFLVSSGMGFIVSGASREIIINGAIAGAACIVSGVLVIGVLPILENLFNIVTEIKLLELSNPNNPLLKRLQMEAPGTYQHSIMVGNLAEAAGEIVGANTILLRVGAYYHDIGKLSRPKFFKENQIGCGNPHNEITPNLSTLIITSHVKVGLEMAEKAKLPLELREMITQHHGTTLVKYFFLTQKNSSDKPDEISEDDFRYPGPKPKSKEAGIMMLADSVEASVRSLQEPTEGKVQAMVYKVIKDKQDDGQLDECDLTYREVSLIRNSFLKTLSSMYHERIEYPEDKRKKLQDRQVQV</sequence>
<dbReference type="PANTHER" id="PTHR36442:SF1">
    <property type="entry name" value="CYCLIC-DI-AMP PHOSPHODIESTERASE PGPH"/>
    <property type="match status" value="1"/>
</dbReference>
<dbReference type="CDD" id="cd00077">
    <property type="entry name" value="HDc"/>
    <property type="match status" value="1"/>
</dbReference>
<dbReference type="RefSeq" id="WP_209458322.1">
    <property type="nucleotide sequence ID" value="NZ_JAGGKC010000003.1"/>
</dbReference>
<dbReference type="SUPFAM" id="SSF109604">
    <property type="entry name" value="HD-domain/PDEase-like"/>
    <property type="match status" value="1"/>
</dbReference>
<feature type="domain" description="HD/PDEase" evidence="2">
    <location>
        <begin position="463"/>
        <end position="621"/>
    </location>
</feature>
<keyword evidence="1" id="KW-0812">Transmembrane</keyword>
<evidence type="ECO:0000259" key="2">
    <source>
        <dbReference type="SMART" id="SM00471"/>
    </source>
</evidence>
<dbReference type="InterPro" id="IPR003607">
    <property type="entry name" value="HD/PDEase_dom"/>
</dbReference>
<name>A0ABS4G0Q2_9CLOT</name>
<dbReference type="InterPro" id="IPR006674">
    <property type="entry name" value="HD_domain"/>
</dbReference>
<feature type="transmembrane region" description="Helical" evidence="1">
    <location>
        <begin position="291"/>
        <end position="317"/>
    </location>
</feature>
<evidence type="ECO:0000313" key="4">
    <source>
        <dbReference type="Proteomes" id="UP001519271"/>
    </source>
</evidence>
<dbReference type="Pfam" id="PF01966">
    <property type="entry name" value="HD"/>
    <property type="match status" value="1"/>
</dbReference>
<dbReference type="Proteomes" id="UP001519271">
    <property type="component" value="Unassembled WGS sequence"/>
</dbReference>
<reference evidence="3 4" key="1">
    <citation type="submission" date="2021-03" db="EMBL/GenBank/DDBJ databases">
        <title>Genomic Encyclopedia of Type Strains, Phase IV (KMG-IV): sequencing the most valuable type-strain genomes for metagenomic binning, comparative biology and taxonomic classification.</title>
        <authorList>
            <person name="Goeker M."/>
        </authorList>
    </citation>
    <scope>NUCLEOTIDE SEQUENCE [LARGE SCALE GENOMIC DNA]</scope>
    <source>
        <strain evidence="3 4">DSM 6139</strain>
    </source>
</reference>
<dbReference type="PANTHER" id="PTHR36442">
    <property type="entry name" value="CYCLIC-DI-AMP PHOSPHODIESTERASE PGPH"/>
    <property type="match status" value="1"/>
</dbReference>
<dbReference type="Gene3D" id="1.10.3210.10">
    <property type="entry name" value="Hypothetical protein af1432"/>
    <property type="match status" value="1"/>
</dbReference>
<keyword evidence="1" id="KW-1133">Transmembrane helix</keyword>
<keyword evidence="1" id="KW-0472">Membrane</keyword>
<dbReference type="EMBL" id="JAGGKC010000003">
    <property type="protein sequence ID" value="MBP1918077.1"/>
    <property type="molecule type" value="Genomic_DNA"/>
</dbReference>
<evidence type="ECO:0000256" key="1">
    <source>
        <dbReference type="SAM" id="Phobius"/>
    </source>
</evidence>
<dbReference type="InterPro" id="IPR011621">
    <property type="entry name" value="Metal-dep_PHydrolase_7TM_intra"/>
</dbReference>
<dbReference type="InterPro" id="IPR011624">
    <property type="entry name" value="Metal-dep_PHydrolase_7TM_extra"/>
</dbReference>